<proteinExistence type="predicted"/>
<dbReference type="AlphaFoldDB" id="A0A8T8LJ75"/>
<dbReference type="InterPro" id="IPR000836">
    <property type="entry name" value="PRTase_dom"/>
</dbReference>
<organism evidence="1 2">
    <name type="scientific">Halorubrum ruber</name>
    <dbReference type="NCBI Taxonomy" id="2982524"/>
    <lineage>
        <taxon>Archaea</taxon>
        <taxon>Methanobacteriati</taxon>
        <taxon>Methanobacteriota</taxon>
        <taxon>Stenosarchaea group</taxon>
        <taxon>Halobacteria</taxon>
        <taxon>Halobacteriales</taxon>
        <taxon>Haloferacaceae</taxon>
        <taxon>Halorubrum</taxon>
    </lineage>
</organism>
<evidence type="ECO:0000313" key="2">
    <source>
        <dbReference type="Proteomes" id="UP000679341"/>
    </source>
</evidence>
<evidence type="ECO:0000313" key="1">
    <source>
        <dbReference type="EMBL" id="QUO46986.1"/>
    </source>
</evidence>
<dbReference type="SUPFAM" id="SSF53271">
    <property type="entry name" value="PRTase-like"/>
    <property type="match status" value="1"/>
</dbReference>
<dbReference type="GeneID" id="64827929"/>
<name>A0A8T8LJ75_9EURY</name>
<gene>
    <name evidence="1" type="ORF">J7656_10275</name>
</gene>
<dbReference type="EMBL" id="CP073695">
    <property type="protein sequence ID" value="QUO46986.1"/>
    <property type="molecule type" value="Genomic_DNA"/>
</dbReference>
<accession>A0A8T8LJ75</accession>
<sequence length="326" mass="36844">MNYKSVADLAADTRRLARDDLSDVDLVVGIPRSGLLAANLVCLHLNVPMTDVDGLCEGRRMDSGERCVEGRSFGDLDSVLVLDDSVRSGSQMTETRNRLDGHEFPFDLTYGAVYVSPRGPEYVDRWAEVVSMPRVFEWNAIHHPVLNDACVEIDGVLCRDPTPAENDDGERYREFLSTVAPGVVPDQRIGRLVTSRLEKYRPETEAWLDEHGVRYDELMMMDLSSKAARQRRGNDAEYKADVYDATDASLFIESDPRQAAEIGRRTDRPVLCYETMEMIQPGRAKRAYRTTERYVSRFKENPVSFTAAAAKHLCYRGYRTVSGRLS</sequence>
<protein>
    <submittedName>
        <fullName evidence="1">Orotate phosphoribosyltransferase</fullName>
    </submittedName>
</protein>
<dbReference type="KEGG" id="hss:J7656_10275"/>
<dbReference type="InterPro" id="IPR029057">
    <property type="entry name" value="PRTase-like"/>
</dbReference>
<dbReference type="RefSeq" id="WP_017342973.1">
    <property type="nucleotide sequence ID" value="NZ_CP073695.1"/>
</dbReference>
<dbReference type="Proteomes" id="UP000679341">
    <property type="component" value="Chromosome"/>
</dbReference>
<dbReference type="GO" id="GO:0016757">
    <property type="term" value="F:glycosyltransferase activity"/>
    <property type="evidence" value="ECO:0007669"/>
    <property type="project" value="UniProtKB-KW"/>
</dbReference>
<keyword evidence="1" id="KW-0808">Transferase</keyword>
<dbReference type="CDD" id="cd06223">
    <property type="entry name" value="PRTases_typeI"/>
    <property type="match status" value="1"/>
</dbReference>
<dbReference type="OrthoDB" id="300820at2157"/>
<reference evidence="1 2" key="1">
    <citation type="submission" date="2021-03" db="EMBL/GenBank/DDBJ databases">
        <title>Halorubrum sodomense MBLA0099, Whole genome shotgun sequencing.</title>
        <authorList>
            <person name="Seo M.-J."/>
            <person name="Cho E.-S."/>
            <person name="Hwang C.Y."/>
        </authorList>
    </citation>
    <scope>NUCLEOTIDE SEQUENCE [LARGE SCALE GENOMIC DNA]</scope>
    <source>
        <strain evidence="1 2">MBLA0099</strain>
    </source>
</reference>
<keyword evidence="1" id="KW-0328">Glycosyltransferase</keyword>
<keyword evidence="2" id="KW-1185">Reference proteome</keyword>
<dbReference type="Gene3D" id="3.40.50.2020">
    <property type="match status" value="1"/>
</dbReference>